<evidence type="ECO:0000313" key="3">
    <source>
        <dbReference type="Proteomes" id="UP000327013"/>
    </source>
</evidence>
<organism evidence="2 3">
    <name type="scientific">Carpinus fangiana</name>
    <dbReference type="NCBI Taxonomy" id="176857"/>
    <lineage>
        <taxon>Eukaryota</taxon>
        <taxon>Viridiplantae</taxon>
        <taxon>Streptophyta</taxon>
        <taxon>Embryophyta</taxon>
        <taxon>Tracheophyta</taxon>
        <taxon>Spermatophyta</taxon>
        <taxon>Magnoliopsida</taxon>
        <taxon>eudicotyledons</taxon>
        <taxon>Gunneridae</taxon>
        <taxon>Pentapetalae</taxon>
        <taxon>rosids</taxon>
        <taxon>fabids</taxon>
        <taxon>Fagales</taxon>
        <taxon>Betulaceae</taxon>
        <taxon>Carpinus</taxon>
    </lineage>
</organism>
<sequence>MDACNGDCKPPSAAARGEVGRPPKPAGRSRCCSFDCAGVTEVGVACSGAGGAVDCWSSAAFLPLLLLLLDLLDLLRRSSSTATASRARDARLFLVGGFLRCFGTERSGGFDLKRRLRRGSWGCRAIRGQLLRRCRSQVGRANALRQLTVASGWRACRIDEGASGRKGLSGRNVGMRWNDPARDATGHAASVCMGVLGFGGRSSGCNGLLVLATLLDGSFGASTAIYQRRSIRRGCRGIGVGLRRSGRSVGLGDSGVLRRADRMCGGGGWLRGVGRSRGDRGKSRVHGGVASCDDRVSIAYKNGEGGVWRAEGGSDQRMPIAWRQERSLGVEMQRLAQGTDAVRQRGGGGRKRRVADRVGVCVGGGVEGGSLVADSVGHGLLA</sequence>
<comment type="caution">
    <text evidence="2">The sequence shown here is derived from an EMBL/GenBank/DDBJ whole genome shotgun (WGS) entry which is preliminary data.</text>
</comment>
<accession>A0A5N6KQK3</accession>
<evidence type="ECO:0000256" key="1">
    <source>
        <dbReference type="SAM" id="MobiDB-lite"/>
    </source>
</evidence>
<reference evidence="2 3" key="1">
    <citation type="submission" date="2019-06" db="EMBL/GenBank/DDBJ databases">
        <title>A chromosomal-level reference genome of Carpinus fangiana (Coryloideae, Betulaceae).</title>
        <authorList>
            <person name="Yang X."/>
            <person name="Wang Z."/>
            <person name="Zhang L."/>
            <person name="Hao G."/>
            <person name="Liu J."/>
            <person name="Yang Y."/>
        </authorList>
    </citation>
    <scope>NUCLEOTIDE SEQUENCE [LARGE SCALE GENOMIC DNA]</scope>
    <source>
        <strain evidence="2">Cfa_2016G</strain>
        <tissue evidence="2">Leaf</tissue>
    </source>
</reference>
<dbReference type="EMBL" id="VIBQ01000009">
    <property type="protein sequence ID" value="KAB8336817.1"/>
    <property type="molecule type" value="Genomic_DNA"/>
</dbReference>
<dbReference type="Proteomes" id="UP000327013">
    <property type="component" value="Unassembled WGS sequence"/>
</dbReference>
<evidence type="ECO:0000313" key="2">
    <source>
        <dbReference type="EMBL" id="KAB8336817.1"/>
    </source>
</evidence>
<feature type="region of interest" description="Disordered" evidence="1">
    <location>
        <begin position="1"/>
        <end position="27"/>
    </location>
</feature>
<protein>
    <submittedName>
        <fullName evidence="2">Uncharacterized protein</fullName>
    </submittedName>
</protein>
<dbReference type="AlphaFoldDB" id="A0A5N6KQK3"/>
<proteinExistence type="predicted"/>
<keyword evidence="3" id="KW-1185">Reference proteome</keyword>
<gene>
    <name evidence="2" type="ORF">FH972_021126</name>
</gene>
<name>A0A5N6KQK3_9ROSI</name>